<proteinExistence type="predicted"/>
<accession>A0A9X0WCC4</accession>
<keyword evidence="3" id="KW-1185">Reference proteome</keyword>
<evidence type="ECO:0000313" key="2">
    <source>
        <dbReference type="EMBL" id="MBK1620854.1"/>
    </source>
</evidence>
<evidence type="ECO:0000256" key="1">
    <source>
        <dbReference type="SAM" id="MobiDB-lite"/>
    </source>
</evidence>
<organism evidence="2 3">
    <name type="scientific">Lamprobacter modestohalophilus</name>
    <dbReference type="NCBI Taxonomy" id="1064514"/>
    <lineage>
        <taxon>Bacteria</taxon>
        <taxon>Pseudomonadati</taxon>
        <taxon>Pseudomonadota</taxon>
        <taxon>Gammaproteobacteria</taxon>
        <taxon>Chromatiales</taxon>
        <taxon>Chromatiaceae</taxon>
        <taxon>Lamprobacter</taxon>
    </lineage>
</organism>
<protein>
    <submittedName>
        <fullName evidence="2">Uncharacterized protein</fullName>
    </submittedName>
</protein>
<gene>
    <name evidence="2" type="ORF">CKO42_20975</name>
</gene>
<comment type="caution">
    <text evidence="2">The sequence shown here is derived from an EMBL/GenBank/DDBJ whole genome shotgun (WGS) entry which is preliminary data.</text>
</comment>
<dbReference type="Proteomes" id="UP001138768">
    <property type="component" value="Unassembled WGS sequence"/>
</dbReference>
<reference evidence="2 3" key="1">
    <citation type="journal article" date="2020" name="Microorganisms">
        <title>Osmotic Adaptation and Compatible Solute Biosynthesis of Phototrophic Bacteria as Revealed from Genome Analyses.</title>
        <authorList>
            <person name="Imhoff J.F."/>
            <person name="Rahn T."/>
            <person name="Kunzel S."/>
            <person name="Keller A."/>
            <person name="Neulinger S.C."/>
        </authorList>
    </citation>
    <scope>NUCLEOTIDE SEQUENCE [LARGE SCALE GENOMIC DNA]</scope>
    <source>
        <strain evidence="2 3">DSM 25653</strain>
    </source>
</reference>
<dbReference type="EMBL" id="NRRY01000050">
    <property type="protein sequence ID" value="MBK1620854.1"/>
    <property type="molecule type" value="Genomic_DNA"/>
</dbReference>
<dbReference type="AlphaFoldDB" id="A0A9X0WCC4"/>
<evidence type="ECO:0000313" key="3">
    <source>
        <dbReference type="Proteomes" id="UP001138768"/>
    </source>
</evidence>
<feature type="region of interest" description="Disordered" evidence="1">
    <location>
        <begin position="1"/>
        <end position="40"/>
    </location>
</feature>
<sequence>MMILDHQGRLIQSPPQARQRIRKRIAWRSPPPPIESGEPTEQRLARAIERTLYTQVSARRP</sequence>
<name>A0A9X0WCC4_9GAMM</name>